<reference evidence="2" key="1">
    <citation type="journal article" date="2023" name="IScience">
        <title>Live-bearing cockroach genome reveals convergent evolutionary mechanisms linked to viviparity in insects and beyond.</title>
        <authorList>
            <person name="Fouks B."/>
            <person name="Harrison M.C."/>
            <person name="Mikhailova A.A."/>
            <person name="Marchal E."/>
            <person name="English S."/>
            <person name="Carruthers M."/>
            <person name="Jennings E.C."/>
            <person name="Chiamaka E.L."/>
            <person name="Frigard R.A."/>
            <person name="Pippel M."/>
            <person name="Attardo G.M."/>
            <person name="Benoit J.B."/>
            <person name="Bornberg-Bauer E."/>
            <person name="Tobe S.S."/>
        </authorList>
    </citation>
    <scope>NUCLEOTIDE SEQUENCE</scope>
    <source>
        <strain evidence="2">Stay&amp;Tobe</strain>
    </source>
</reference>
<feature type="compositionally biased region" description="Low complexity" evidence="1">
    <location>
        <begin position="82"/>
        <end position="94"/>
    </location>
</feature>
<evidence type="ECO:0000313" key="3">
    <source>
        <dbReference type="Proteomes" id="UP001233999"/>
    </source>
</evidence>
<dbReference type="EMBL" id="JASPKZ010007446">
    <property type="protein sequence ID" value="KAJ9584203.1"/>
    <property type="molecule type" value="Genomic_DNA"/>
</dbReference>
<feature type="region of interest" description="Disordered" evidence="1">
    <location>
        <begin position="82"/>
        <end position="101"/>
    </location>
</feature>
<dbReference type="Proteomes" id="UP001233999">
    <property type="component" value="Unassembled WGS sequence"/>
</dbReference>
<proteinExistence type="predicted"/>
<comment type="caution">
    <text evidence="2">The sequence shown here is derived from an EMBL/GenBank/DDBJ whole genome shotgun (WGS) entry which is preliminary data.</text>
</comment>
<name>A0AAD8EBH3_DIPPU</name>
<feature type="non-terminal residue" evidence="2">
    <location>
        <position position="1"/>
    </location>
</feature>
<keyword evidence="3" id="KW-1185">Reference proteome</keyword>
<dbReference type="AlphaFoldDB" id="A0AAD8EBH3"/>
<gene>
    <name evidence="2" type="ORF">L9F63_021455</name>
</gene>
<sequence length="134" mass="14852">QLPDKRARYLDTYVVKNTEVHYHDANDDAKFAKRQSTHNGGPVINEYQAQIGGVPIPFNPVQFPGQFPVQFPSQFPNQFPSQFPNQFPSQFPQGAQFDGINPPPINIDEGQGPSAVAQSCEGAICINLRSGFDY</sequence>
<organism evidence="2 3">
    <name type="scientific">Diploptera punctata</name>
    <name type="common">Pacific beetle cockroach</name>
    <dbReference type="NCBI Taxonomy" id="6984"/>
    <lineage>
        <taxon>Eukaryota</taxon>
        <taxon>Metazoa</taxon>
        <taxon>Ecdysozoa</taxon>
        <taxon>Arthropoda</taxon>
        <taxon>Hexapoda</taxon>
        <taxon>Insecta</taxon>
        <taxon>Pterygota</taxon>
        <taxon>Neoptera</taxon>
        <taxon>Polyneoptera</taxon>
        <taxon>Dictyoptera</taxon>
        <taxon>Blattodea</taxon>
        <taxon>Blaberoidea</taxon>
        <taxon>Blaberidae</taxon>
        <taxon>Diplopterinae</taxon>
        <taxon>Diploptera</taxon>
    </lineage>
</organism>
<evidence type="ECO:0000313" key="2">
    <source>
        <dbReference type="EMBL" id="KAJ9584203.1"/>
    </source>
</evidence>
<evidence type="ECO:0000256" key="1">
    <source>
        <dbReference type="SAM" id="MobiDB-lite"/>
    </source>
</evidence>
<accession>A0AAD8EBH3</accession>
<reference evidence="2" key="2">
    <citation type="submission" date="2023-05" db="EMBL/GenBank/DDBJ databases">
        <authorList>
            <person name="Fouks B."/>
        </authorList>
    </citation>
    <scope>NUCLEOTIDE SEQUENCE</scope>
    <source>
        <strain evidence="2">Stay&amp;Tobe</strain>
        <tissue evidence="2">Testes</tissue>
    </source>
</reference>
<protein>
    <submittedName>
        <fullName evidence="2">Uncharacterized protein</fullName>
    </submittedName>
</protein>